<evidence type="ECO:0000313" key="3">
    <source>
        <dbReference type="Proteomes" id="UP000514509"/>
    </source>
</evidence>
<sequence length="266" mass="31146">MGQTSRRINTHRKAKEIINSFYDNNSHCLIIHYSCESFYDIKDGKTPRITSIAVRYLSTAQTKSFSIHKVAELRKIALDQVNESYDQLEKEMLKDFYDFVKEHKDYKWIHWNMRDINYGFEALQYRASVLGTKPFEIKDENKFDLARLLIDKYGKGYSSHPRLPSILEMNKISPKHWLNGANEAKSFENKEYVRLHQSTLAKVDVIENILKLTAEESLKTKSKWRDIYGLSPQGIFELTKDHWIYSMILFLISALLGAYLGKLFGN</sequence>
<dbReference type="InterPro" id="IPR036397">
    <property type="entry name" value="RNaseH_sf"/>
</dbReference>
<keyword evidence="3" id="KW-1185">Reference proteome</keyword>
<dbReference type="Gene3D" id="3.30.420.10">
    <property type="entry name" value="Ribonuclease H-like superfamily/Ribonuclease H"/>
    <property type="match status" value="1"/>
</dbReference>
<feature type="transmembrane region" description="Helical" evidence="1">
    <location>
        <begin position="243"/>
        <end position="261"/>
    </location>
</feature>
<reference evidence="2 3" key="1">
    <citation type="submission" date="2020-08" db="EMBL/GenBank/DDBJ databases">
        <title>Adhaeribacter dokdonensis sp. nov., isolated from the rhizosphere of Elymus tsukushiensis, a plant native to the Dokdo Islands, Republic of Korea.</title>
        <authorList>
            <person name="Ghim S.Y."/>
        </authorList>
    </citation>
    <scope>NUCLEOTIDE SEQUENCE [LARGE SCALE GENOMIC DNA]</scope>
    <source>
        <strain evidence="2 3">KUDC8001</strain>
    </source>
</reference>
<dbReference type="SUPFAM" id="SSF53098">
    <property type="entry name" value="Ribonuclease H-like"/>
    <property type="match status" value="1"/>
</dbReference>
<dbReference type="AlphaFoldDB" id="A0A7L7LEG5"/>
<organism evidence="2 3">
    <name type="scientific">Adhaeribacter radiodurans</name>
    <dbReference type="NCBI Taxonomy" id="2745197"/>
    <lineage>
        <taxon>Bacteria</taxon>
        <taxon>Pseudomonadati</taxon>
        <taxon>Bacteroidota</taxon>
        <taxon>Cytophagia</taxon>
        <taxon>Cytophagales</taxon>
        <taxon>Hymenobacteraceae</taxon>
        <taxon>Adhaeribacter</taxon>
    </lineage>
</organism>
<keyword evidence="1" id="KW-1133">Transmembrane helix</keyword>
<keyword evidence="1" id="KW-0812">Transmembrane</keyword>
<keyword evidence="1" id="KW-0472">Membrane</keyword>
<dbReference type="EMBL" id="CP055153">
    <property type="protein sequence ID" value="QMU31211.1"/>
    <property type="molecule type" value="Genomic_DNA"/>
</dbReference>
<accession>A0A7L7LEG5</accession>
<dbReference type="RefSeq" id="WP_182413648.1">
    <property type="nucleotide sequence ID" value="NZ_CP055153.1"/>
</dbReference>
<proteinExistence type="predicted"/>
<protein>
    <submittedName>
        <fullName evidence="2">Uncharacterized protein</fullName>
    </submittedName>
</protein>
<dbReference type="GO" id="GO:0003676">
    <property type="term" value="F:nucleic acid binding"/>
    <property type="evidence" value="ECO:0007669"/>
    <property type="project" value="InterPro"/>
</dbReference>
<gene>
    <name evidence="2" type="ORF">HUW48_25695</name>
</gene>
<dbReference type="KEGG" id="add:HUW48_25695"/>
<name>A0A7L7LEG5_9BACT</name>
<evidence type="ECO:0000313" key="2">
    <source>
        <dbReference type="EMBL" id="QMU31211.1"/>
    </source>
</evidence>
<evidence type="ECO:0000256" key="1">
    <source>
        <dbReference type="SAM" id="Phobius"/>
    </source>
</evidence>
<dbReference type="Proteomes" id="UP000514509">
    <property type="component" value="Chromosome"/>
</dbReference>
<dbReference type="InterPro" id="IPR012337">
    <property type="entry name" value="RNaseH-like_sf"/>
</dbReference>